<dbReference type="InParanoid" id="A0A0H2RU25"/>
<dbReference type="Proteomes" id="UP000053477">
    <property type="component" value="Unassembled WGS sequence"/>
</dbReference>
<keyword evidence="2" id="KW-1185">Reference proteome</keyword>
<organism evidence="1 2">
    <name type="scientific">Schizopora paradoxa</name>
    <dbReference type="NCBI Taxonomy" id="27342"/>
    <lineage>
        <taxon>Eukaryota</taxon>
        <taxon>Fungi</taxon>
        <taxon>Dikarya</taxon>
        <taxon>Basidiomycota</taxon>
        <taxon>Agaricomycotina</taxon>
        <taxon>Agaricomycetes</taxon>
        <taxon>Hymenochaetales</taxon>
        <taxon>Schizoporaceae</taxon>
        <taxon>Schizopora</taxon>
    </lineage>
</organism>
<dbReference type="AlphaFoldDB" id="A0A0H2RU25"/>
<dbReference type="EMBL" id="KQ085929">
    <property type="protein sequence ID" value="KLO15490.1"/>
    <property type="molecule type" value="Genomic_DNA"/>
</dbReference>
<proteinExistence type="predicted"/>
<evidence type="ECO:0000313" key="1">
    <source>
        <dbReference type="EMBL" id="KLO15490.1"/>
    </source>
</evidence>
<gene>
    <name evidence="1" type="ORF">SCHPADRAFT_263732</name>
</gene>
<reference evidence="1 2" key="1">
    <citation type="submission" date="2015-04" db="EMBL/GenBank/DDBJ databases">
        <title>Complete genome sequence of Schizopora paradoxa KUC8140, a cosmopolitan wood degrader in East Asia.</title>
        <authorList>
            <consortium name="DOE Joint Genome Institute"/>
            <person name="Min B."/>
            <person name="Park H."/>
            <person name="Jang Y."/>
            <person name="Kim J.-J."/>
            <person name="Kim K.H."/>
            <person name="Pangilinan J."/>
            <person name="Lipzen A."/>
            <person name="Riley R."/>
            <person name="Grigoriev I.V."/>
            <person name="Spatafora J.W."/>
            <person name="Choi I.-G."/>
        </authorList>
    </citation>
    <scope>NUCLEOTIDE SEQUENCE [LARGE SCALE GENOMIC DNA]</scope>
    <source>
        <strain evidence="1 2">KUC8140</strain>
    </source>
</reference>
<name>A0A0H2RU25_9AGAM</name>
<evidence type="ECO:0000313" key="2">
    <source>
        <dbReference type="Proteomes" id="UP000053477"/>
    </source>
</evidence>
<accession>A0A0H2RU25</accession>
<protein>
    <submittedName>
        <fullName evidence="1">Uncharacterized protein</fullName>
    </submittedName>
</protein>
<sequence>MASVDLRDESQLLWIEINVDKDDKLRLSIRDSEGKETAIEKKKGDGDAGKNAQCIAFSEDTIIVTPPRGFLTKLIGRLKTFFKKSQDHSPPQKKEISASSVIRFLVSERGKDGQTFEYPLKDTSVTLHVTLKSLGRLSGSSIDDSKLGEEYDKLNDSLLADGTLNALRDLANNLKGNVNLEVLDAIMNRVKSIAEVHPLINTAVTALSIPYKMWRQEHEFKENLKALARDMCTSLESMIEAYPSIESEHAKKTATELVRLILRASAYVKSFSMEDERSIPQEAR</sequence>